<dbReference type="EMBL" id="JBHSBN010000007">
    <property type="protein sequence ID" value="MFC4106957.1"/>
    <property type="molecule type" value="Genomic_DNA"/>
</dbReference>
<dbReference type="SUPFAM" id="SSF53800">
    <property type="entry name" value="Chelatase"/>
    <property type="match status" value="1"/>
</dbReference>
<evidence type="ECO:0000313" key="3">
    <source>
        <dbReference type="EMBL" id="MFC4106957.1"/>
    </source>
</evidence>
<dbReference type="Pfam" id="PF01903">
    <property type="entry name" value="CbiX"/>
    <property type="match status" value="2"/>
</dbReference>
<dbReference type="InterPro" id="IPR002762">
    <property type="entry name" value="CbiX-like"/>
</dbReference>
<organism evidence="3 4">
    <name type="scientific">Micromonospora zhanjiangensis</name>
    <dbReference type="NCBI Taxonomy" id="1522057"/>
    <lineage>
        <taxon>Bacteria</taxon>
        <taxon>Bacillati</taxon>
        <taxon>Actinomycetota</taxon>
        <taxon>Actinomycetes</taxon>
        <taxon>Micromonosporales</taxon>
        <taxon>Micromonosporaceae</taxon>
        <taxon>Micromonospora</taxon>
    </lineage>
</organism>
<accession>A0ABV8KLY5</accession>
<dbReference type="PANTHER" id="PTHR33542:SF5">
    <property type="entry name" value="FERROCHELATASE CHE1"/>
    <property type="match status" value="1"/>
</dbReference>
<comment type="caution">
    <text evidence="3">The sequence shown here is derived from an EMBL/GenBank/DDBJ whole genome shotgun (WGS) entry which is preliminary data.</text>
</comment>
<dbReference type="Proteomes" id="UP001595868">
    <property type="component" value="Unassembled WGS sequence"/>
</dbReference>
<evidence type="ECO:0000313" key="4">
    <source>
        <dbReference type="Proteomes" id="UP001595868"/>
    </source>
</evidence>
<name>A0ABV8KLY5_9ACTN</name>
<evidence type="ECO:0000256" key="1">
    <source>
        <dbReference type="ARBA" id="ARBA00022723"/>
    </source>
</evidence>
<reference evidence="4" key="1">
    <citation type="journal article" date="2019" name="Int. J. Syst. Evol. Microbiol.">
        <title>The Global Catalogue of Microorganisms (GCM) 10K type strain sequencing project: providing services to taxonomists for standard genome sequencing and annotation.</title>
        <authorList>
            <consortium name="The Broad Institute Genomics Platform"/>
            <consortium name="The Broad Institute Genome Sequencing Center for Infectious Disease"/>
            <person name="Wu L."/>
            <person name="Ma J."/>
        </authorList>
    </citation>
    <scope>NUCLEOTIDE SEQUENCE [LARGE SCALE GENOMIC DNA]</scope>
    <source>
        <strain evidence="4">2902at01</strain>
    </source>
</reference>
<keyword evidence="4" id="KW-1185">Reference proteome</keyword>
<dbReference type="InterPro" id="IPR050963">
    <property type="entry name" value="Sirohydro_Cobaltochel/CbiX"/>
</dbReference>
<evidence type="ECO:0000256" key="2">
    <source>
        <dbReference type="ARBA" id="ARBA00023239"/>
    </source>
</evidence>
<proteinExistence type="predicted"/>
<keyword evidence="1" id="KW-0479">Metal-binding</keyword>
<gene>
    <name evidence="3" type="ORF">ACFOX0_13605</name>
</gene>
<dbReference type="Gene3D" id="3.40.50.1400">
    <property type="match status" value="2"/>
</dbReference>
<keyword evidence="2" id="KW-0456">Lyase</keyword>
<dbReference type="RefSeq" id="WP_377545349.1">
    <property type="nucleotide sequence ID" value="NZ_JBHSBN010000007.1"/>
</dbReference>
<dbReference type="CDD" id="cd03416">
    <property type="entry name" value="CbiX_SirB_N"/>
    <property type="match status" value="1"/>
</dbReference>
<protein>
    <submittedName>
        <fullName evidence="3">Sirohydrochlorin chelatase</fullName>
    </submittedName>
</protein>
<sequence length="277" mass="27094">MTRATVEPIVLVAHGSRDPLAAVATRALVRAVEAASPGTTVRAGFLDHAGPRPGQVLRALEAAGHRSATLVPLLLTAAYHGRVDIPGAVATARDAGLRMPVRVTEVLGPTGGAVPGSLLGGLLRRLAESGVTAAGRSVPDGIVVPASAAAAGGRRAGAGVDGVVLAAAGTRDAAARRTVDTAAAALGAVLGVSCLAGYASAAGPTVGEAVHRLRERGADRVAVAAYFLAPGRLYGVAAAAARAAGVVAVAAPLTDAPEVARLVLDRAAAGGPDRTTG</sequence>
<dbReference type="PANTHER" id="PTHR33542">
    <property type="entry name" value="SIROHYDROCHLORIN FERROCHELATASE, CHLOROPLASTIC"/>
    <property type="match status" value="1"/>
</dbReference>